<proteinExistence type="predicted"/>
<feature type="compositionally biased region" description="Basic and acidic residues" evidence="7">
    <location>
        <begin position="364"/>
        <end position="374"/>
    </location>
</feature>
<organism evidence="9">
    <name type="scientific">Chromera velia CCMP2878</name>
    <dbReference type="NCBI Taxonomy" id="1169474"/>
    <lineage>
        <taxon>Eukaryota</taxon>
        <taxon>Sar</taxon>
        <taxon>Alveolata</taxon>
        <taxon>Colpodellida</taxon>
        <taxon>Chromeraceae</taxon>
        <taxon>Chromera</taxon>
    </lineage>
</organism>
<dbReference type="InterPro" id="IPR036770">
    <property type="entry name" value="Ankyrin_rpt-contain_sf"/>
</dbReference>
<feature type="compositionally biased region" description="Basic residues" evidence="7">
    <location>
        <begin position="732"/>
        <end position="745"/>
    </location>
</feature>
<feature type="compositionally biased region" description="Acidic residues" evidence="7">
    <location>
        <begin position="1144"/>
        <end position="1173"/>
    </location>
</feature>
<sequence length="1839" mass="205170">MSDFGDWGDFLFEEKEEYPPPSPPSERDPEQLLLQFLSSSPSPTASALNAFAAENGIDTSPHEESIFFVAASLGNVSVVDSLLNLFPVTLRDEQGRTVLHRAIKSRRDSLVRFLCYCKKIGWDRKRALFEVRDERGLTPLAQAVVLNFVPAIIALCGEQYCGGRNPDEFIGQDVEVVREAAQRALSETTKERLIDWLHFHFLQQLSYAIFTRDMTPEKAQERLRYLGVDPEMFGLFDSGVDQVLGCVRVACLCSDARMLRWLLDTYGEMTNLRELAEREAYIPIGGRALMGRDGRELSEGGYGEDQKMNRVKMISMFWDGQGSFADFLERRMKDRYGGEDPRERDIQRSVDKEIKRQRGTGWGLREKERNKSEQEQEQEGQQEEEVGEGDMGTLFPSRVSTFEMLVDHIGLSVVPPLDPLVDLGRVDILEYLIKKYEIDLLIPLPDNLEEVLEAEREEELQATENGGEEGDTCGICCDKMVNPITLDCPGKHTFCRVCLRRVRYPNAERPNIPCPLCRHEVYFPHAHDSVSDRQARALREWITRDKNSPRHSSEDESDRDSNDREIEDRSRSHQWNKKRPPLWWARRWWEGRGRLWDKADTLGSSLLAVAFASSAMGVVEKLRKDFGMDPGKATFLGRSMLHVAVTCGQRVSVKWLLSRYGAELASLVCREDGRAPVHVAALQGDDHLIGVLEDFVGGEGVKDSEGRVWEDMILEMVGEEDEQTDGEDGKGRKEKKKKKKKKGKKKESSAAERLREMKVLAMKRRAPDTVNRRLVALLEAEAPLETLVALCKSTNALYTLLNNFIHDRSMYWIFAGADARKRREEKSSEGNQEDGGERENEEGKENCPEGGKEKEDEKGEGEGEPSCTAVDNTDPVMRFLMSHVLPKYQRVDFFRWVILNVYVKEYRFMKYACCDWGGPPGFTPESFRVLAHLPPDSQMSLPLHPLSLEGHREVGRVCEDLQKVVEADKALSKIREPLKNLLRQSRDADGREGLFGPEVLIRLRNEEERLLASLPGECLELEEIQNSIFWTKEILRNPDNRILGCAYSARGSGSKPTLVEMAALFGTVEALQWVLDEWAKIFGEASQVREAIWALRTVCYGARLSIGRPDAAQFLLDWLHSRGVDVNTLEVPSRFRRRPREEEVCLEEDGEGVGVESEEEEGEEETGSEDEEGVQGGKGASPPGPQSIEKRWKDGPCHHLVDLAVDILSNQRSDWKFRCKISESPEAKFSDLMVAVFRSEDVASVLLSHPAVKIRPEEFLSHQTLDRSMMRSFSSNGLLAGIAETLWVCKVSQAQKEREKQAELDRERREEEANRENGELPENSSSKEKEAASLASASKQPSAKAIAAAAKSVRSSVPLPGVLSELVDVVHQTSFFPHPVSLVEWLYADRLAFVARKFCDKIQWRDAEQPHLEESSAPPTEATAPSPLPAVPPAASAAAAAAPSDPEEEVATSCAPQIPLSLLRALVKFNLPGPLEVLVSAFEVSVQRDVTERAILEAEDDVFSFTRDIQSLMKPVVRAIREAQRLRWLLMDRLLELAAAFPSDADTSPPPQCSPSAPSPQSRWVEDAKTRGLSVTVHSLLNSICCSLEAANCLWVSGAMERAQLESDFVAQFPEESMPTELAAALRGDRETRYRTLQQQQQQVTGGLPHSTEEAVDEEEQALPPPSPSQHAGEAEAEKKEHLQALELLQAAPAGSSGLLGGGGEESKEKAVKVRQKEIGEAAVREADSEAMVPSSVPSRGDSSGESRPQPSAAPSSACCAQTSAAPPAAVAKPASSVGPPVFPSSEKRACLIGRMRLRSGRPLLSALETDFPHSPVTLLVREEGADQRDSELRRCSDK</sequence>
<gene>
    <name evidence="9" type="ORF">Cvel_12939.t1.CR1</name>
</gene>
<dbReference type="PANTHER" id="PTHR24166">
    <property type="entry name" value="ROLLING PEBBLES, ISOFORM B"/>
    <property type="match status" value="1"/>
</dbReference>
<dbReference type="PANTHER" id="PTHR24166:SF48">
    <property type="entry name" value="PROTEIN VAPYRIN"/>
    <property type="match status" value="1"/>
</dbReference>
<feature type="region of interest" description="Disordered" evidence="7">
    <location>
        <begin position="1409"/>
        <end position="1450"/>
    </location>
</feature>
<feature type="compositionally biased region" description="Low complexity" evidence="7">
    <location>
        <begin position="1415"/>
        <end position="1425"/>
    </location>
</feature>
<dbReference type="Pfam" id="PF12796">
    <property type="entry name" value="Ank_2"/>
    <property type="match status" value="1"/>
</dbReference>
<feature type="compositionally biased region" description="Basic and acidic residues" evidence="7">
    <location>
        <begin position="1705"/>
        <end position="1728"/>
    </location>
</feature>
<accession>A0A0K6SB91</accession>
<feature type="compositionally biased region" description="Basic and acidic residues" evidence="7">
    <location>
        <begin position="1298"/>
        <end position="1318"/>
    </location>
</feature>
<keyword evidence="2" id="KW-0677">Repeat</keyword>
<evidence type="ECO:0000256" key="1">
    <source>
        <dbReference type="ARBA" id="ARBA00022723"/>
    </source>
</evidence>
<keyword evidence="3 6" id="KW-0863">Zinc-finger</keyword>
<dbReference type="SUPFAM" id="SSF57850">
    <property type="entry name" value="RING/U-box"/>
    <property type="match status" value="1"/>
</dbReference>
<dbReference type="GO" id="GO:0008270">
    <property type="term" value="F:zinc ion binding"/>
    <property type="evidence" value="ECO:0007669"/>
    <property type="project" value="UniProtKB-KW"/>
</dbReference>
<evidence type="ECO:0000259" key="8">
    <source>
        <dbReference type="PROSITE" id="PS50089"/>
    </source>
</evidence>
<dbReference type="Pfam" id="PF00097">
    <property type="entry name" value="zf-C3HC4"/>
    <property type="match status" value="1"/>
</dbReference>
<feature type="compositionally biased region" description="Acidic residues" evidence="7">
    <location>
        <begin position="375"/>
        <end position="388"/>
    </location>
</feature>
<evidence type="ECO:0000256" key="2">
    <source>
        <dbReference type="ARBA" id="ARBA00022737"/>
    </source>
</evidence>
<dbReference type="VEuPathDB" id="CryptoDB:Cvel_12939"/>
<feature type="compositionally biased region" description="Low complexity" evidence="7">
    <location>
        <begin position="1749"/>
        <end position="1780"/>
    </location>
</feature>
<feature type="domain" description="RING-type" evidence="8">
    <location>
        <begin position="473"/>
        <end position="518"/>
    </location>
</feature>
<feature type="region of interest" description="Disordered" evidence="7">
    <location>
        <begin position="1298"/>
        <end position="1338"/>
    </location>
</feature>
<feature type="region of interest" description="Disordered" evidence="7">
    <location>
        <begin position="719"/>
        <end position="753"/>
    </location>
</feature>
<dbReference type="InterPro" id="IPR002110">
    <property type="entry name" value="Ankyrin_rpt"/>
</dbReference>
<feature type="region of interest" description="Disordered" evidence="7">
    <location>
        <begin position="357"/>
        <end position="393"/>
    </location>
</feature>
<feature type="compositionally biased region" description="Basic and acidic residues" evidence="7">
    <location>
        <begin position="835"/>
        <end position="861"/>
    </location>
</feature>
<dbReference type="Gene3D" id="1.25.40.20">
    <property type="entry name" value="Ankyrin repeat-containing domain"/>
    <property type="match status" value="2"/>
</dbReference>
<feature type="region of interest" description="Disordered" evidence="7">
    <location>
        <begin position="1140"/>
        <end position="1192"/>
    </location>
</feature>
<dbReference type="Gene3D" id="3.30.40.10">
    <property type="entry name" value="Zinc/RING finger domain, C3HC4 (zinc finger)"/>
    <property type="match status" value="1"/>
</dbReference>
<feature type="compositionally biased region" description="Low complexity" evidence="7">
    <location>
        <begin position="1433"/>
        <end position="1444"/>
    </location>
</feature>
<feature type="region of interest" description="Disordered" evidence="7">
    <location>
        <begin position="823"/>
        <end position="869"/>
    </location>
</feature>
<feature type="region of interest" description="Disordered" evidence="7">
    <location>
        <begin position="1637"/>
        <end position="1679"/>
    </location>
</feature>
<protein>
    <recommendedName>
        <fullName evidence="8">RING-type domain-containing protein</fullName>
    </recommendedName>
</protein>
<reference evidence="9" key="1">
    <citation type="submission" date="2014-11" db="EMBL/GenBank/DDBJ databases">
        <title>Molecular phylogeny of cliff fern family Woodsiaceae with morphological implications.</title>
        <authorList>
            <person name="Shao Y.-Z."/>
            <person name="Wei R."/>
            <person name="Zhang X.-C."/>
        </authorList>
    </citation>
    <scope>NUCLEOTIDE SEQUENCE</scope>
</reference>
<evidence type="ECO:0000256" key="7">
    <source>
        <dbReference type="SAM" id="MobiDB-lite"/>
    </source>
</evidence>
<dbReference type="EMBL" id="CDMZ01005804">
    <property type="protein sequence ID" value="CUC10853.1"/>
    <property type="molecule type" value="Genomic_DNA"/>
</dbReference>
<evidence type="ECO:0000256" key="6">
    <source>
        <dbReference type="PROSITE-ProRule" id="PRU00175"/>
    </source>
</evidence>
<dbReference type="SMART" id="SM00248">
    <property type="entry name" value="ANK"/>
    <property type="match status" value="4"/>
</dbReference>
<feature type="region of interest" description="Disordered" evidence="7">
    <location>
        <begin position="541"/>
        <end position="572"/>
    </location>
</feature>
<dbReference type="InterPro" id="IPR013083">
    <property type="entry name" value="Znf_RING/FYVE/PHD"/>
</dbReference>
<name>A0A0K6SB91_9ALVE</name>
<dbReference type="SUPFAM" id="SSF48403">
    <property type="entry name" value="Ankyrin repeat"/>
    <property type="match status" value="1"/>
</dbReference>
<dbReference type="InterPro" id="IPR001841">
    <property type="entry name" value="Znf_RING"/>
</dbReference>
<evidence type="ECO:0000256" key="5">
    <source>
        <dbReference type="ARBA" id="ARBA00023043"/>
    </source>
</evidence>
<dbReference type="InterPro" id="IPR018957">
    <property type="entry name" value="Znf_C3HC4_RING-type"/>
</dbReference>
<evidence type="ECO:0000256" key="3">
    <source>
        <dbReference type="ARBA" id="ARBA00022771"/>
    </source>
</evidence>
<keyword evidence="4" id="KW-0862">Zinc</keyword>
<dbReference type="InterPro" id="IPR050889">
    <property type="entry name" value="Dendritic_Spine_Reg/Scaffold"/>
</dbReference>
<feature type="compositionally biased region" description="Basic and acidic residues" evidence="7">
    <location>
        <begin position="541"/>
        <end position="571"/>
    </location>
</feature>
<feature type="compositionally biased region" description="Polar residues" evidence="7">
    <location>
        <begin position="1736"/>
        <end position="1747"/>
    </location>
</feature>
<evidence type="ECO:0000313" key="9">
    <source>
        <dbReference type="EMBL" id="CUC10853.1"/>
    </source>
</evidence>
<evidence type="ECO:0000256" key="4">
    <source>
        <dbReference type="ARBA" id="ARBA00022833"/>
    </source>
</evidence>
<feature type="region of interest" description="Disordered" evidence="7">
    <location>
        <begin position="1694"/>
        <end position="1786"/>
    </location>
</feature>
<feature type="region of interest" description="Disordered" evidence="7">
    <location>
        <begin position="1543"/>
        <end position="1563"/>
    </location>
</feature>
<dbReference type="PROSITE" id="PS50089">
    <property type="entry name" value="ZF_RING_2"/>
    <property type="match status" value="1"/>
</dbReference>
<keyword evidence="1" id="KW-0479">Metal-binding</keyword>
<keyword evidence="5" id="KW-0040">ANK repeat</keyword>